<accession>A0ABW3FZS8</accession>
<dbReference type="InterPro" id="IPR051198">
    <property type="entry name" value="BchE-like"/>
</dbReference>
<dbReference type="PANTHER" id="PTHR43409:SF7">
    <property type="entry name" value="BLL1977 PROTEIN"/>
    <property type="match status" value="1"/>
</dbReference>
<evidence type="ECO:0000313" key="8">
    <source>
        <dbReference type="Proteomes" id="UP001597018"/>
    </source>
</evidence>
<dbReference type="Pfam" id="PF04055">
    <property type="entry name" value="Radical_SAM"/>
    <property type="match status" value="1"/>
</dbReference>
<dbReference type="SUPFAM" id="SSF102114">
    <property type="entry name" value="Radical SAM enzymes"/>
    <property type="match status" value="1"/>
</dbReference>
<feature type="domain" description="Radical SAM core" evidence="6">
    <location>
        <begin position="155"/>
        <end position="409"/>
    </location>
</feature>
<dbReference type="CDD" id="cd01335">
    <property type="entry name" value="Radical_SAM"/>
    <property type="match status" value="1"/>
</dbReference>
<dbReference type="InterPro" id="IPR058240">
    <property type="entry name" value="rSAM_sf"/>
</dbReference>
<evidence type="ECO:0000256" key="2">
    <source>
        <dbReference type="ARBA" id="ARBA00022691"/>
    </source>
</evidence>
<dbReference type="PROSITE" id="PS51918">
    <property type="entry name" value="RADICAL_SAM"/>
    <property type="match status" value="1"/>
</dbReference>
<dbReference type="PANTHER" id="PTHR43409">
    <property type="entry name" value="ANAEROBIC MAGNESIUM-PROTOPORPHYRIN IX MONOMETHYL ESTER CYCLASE-RELATED"/>
    <property type="match status" value="1"/>
</dbReference>
<proteinExistence type="predicted"/>
<evidence type="ECO:0000256" key="1">
    <source>
        <dbReference type="ARBA" id="ARBA00001966"/>
    </source>
</evidence>
<dbReference type="InterPro" id="IPR023404">
    <property type="entry name" value="rSAM_horseshoe"/>
</dbReference>
<dbReference type="InterPro" id="IPR007197">
    <property type="entry name" value="rSAM"/>
</dbReference>
<comment type="cofactor">
    <cofactor evidence="1">
        <name>[4Fe-4S] cluster</name>
        <dbReference type="ChEBI" id="CHEBI:49883"/>
    </cofactor>
</comment>
<comment type="caution">
    <text evidence="7">The sequence shown here is derived from an EMBL/GenBank/DDBJ whole genome shotgun (WGS) entry which is preliminary data.</text>
</comment>
<dbReference type="RefSeq" id="WP_263253142.1">
    <property type="nucleotide sequence ID" value="NZ_BAABLT010000039.1"/>
</dbReference>
<dbReference type="SMART" id="SM00729">
    <property type="entry name" value="Elp3"/>
    <property type="match status" value="1"/>
</dbReference>
<keyword evidence="5" id="KW-0411">Iron-sulfur</keyword>
<evidence type="ECO:0000256" key="4">
    <source>
        <dbReference type="ARBA" id="ARBA00023004"/>
    </source>
</evidence>
<dbReference type="Proteomes" id="UP001597018">
    <property type="component" value="Unassembled WGS sequence"/>
</dbReference>
<dbReference type="SFLD" id="SFLDS00029">
    <property type="entry name" value="Radical_SAM"/>
    <property type="match status" value="1"/>
</dbReference>
<keyword evidence="2" id="KW-0949">S-adenosyl-L-methionine</keyword>
<sequence length="520" mass="60585">MSTSVCIIRAPFQYRYSVLNVQEEPIITYLTGYFDSVGFHDYDIHDFHLERGTTLDDVLAKSYDHYVLAIRETGENTHYVRRIVRHLSGRDAKVWIYGQVARLRRFTDWPDNVALVEHSERRLAAELGLPDDGPDFESGLTARPYIQRLRLDDYQVRRARGTLETTRGCHFGCTFCFINQGKNYDKRWQVRPNEAILADLRAYCDMGIRNFVFYDSEFLGKDESLFPAKAELLERIAAELPKIRFKIYARADTLLAFDRFDLLKRAGLVQVFVGAESFAQADLDALNKTLRAEQIVSAVQHLEARDIYANLSFIVFNRNTSTQTIRTNLDAVEGLVRDKPRLLGIPSFTFSFESDWKGRRKVREGVSRTLSDKTYMIHDLRQKEQPISETVFDANLEPLMEIYRLLSYEWSKKLVKLNLHRDHATADERPALDRWFHGLTPFCLRVMREYLDRFESGELTLDTLPAAREELYQKIFRYYSDLPASHRHLETYEDHASAMDYSGQSARVEDDEYWLDAIPA</sequence>
<keyword evidence="4" id="KW-0408">Iron</keyword>
<evidence type="ECO:0000259" key="6">
    <source>
        <dbReference type="PROSITE" id="PS51918"/>
    </source>
</evidence>
<evidence type="ECO:0000313" key="7">
    <source>
        <dbReference type="EMBL" id="MFD0923650.1"/>
    </source>
</evidence>
<dbReference type="Gene3D" id="3.80.30.20">
    <property type="entry name" value="tm_1862 like domain"/>
    <property type="match status" value="1"/>
</dbReference>
<dbReference type="EMBL" id="JBHTIW010000039">
    <property type="protein sequence ID" value="MFD0923650.1"/>
    <property type="molecule type" value="Genomic_DNA"/>
</dbReference>
<dbReference type="InterPro" id="IPR006638">
    <property type="entry name" value="Elp3/MiaA/NifB-like_rSAM"/>
</dbReference>
<evidence type="ECO:0000256" key="5">
    <source>
        <dbReference type="ARBA" id="ARBA00023014"/>
    </source>
</evidence>
<keyword evidence="3" id="KW-0479">Metal-binding</keyword>
<gene>
    <name evidence="7" type="ORF">ACFQ16_28230</name>
</gene>
<reference evidence="8" key="1">
    <citation type="journal article" date="2019" name="Int. J. Syst. Evol. Microbiol.">
        <title>The Global Catalogue of Microorganisms (GCM) 10K type strain sequencing project: providing services to taxonomists for standard genome sequencing and annotation.</title>
        <authorList>
            <consortium name="The Broad Institute Genomics Platform"/>
            <consortium name="The Broad Institute Genome Sequencing Center for Infectious Disease"/>
            <person name="Wu L."/>
            <person name="Ma J."/>
        </authorList>
    </citation>
    <scope>NUCLEOTIDE SEQUENCE [LARGE SCALE GENOMIC DNA]</scope>
    <source>
        <strain evidence="8">CCUG 56401</strain>
    </source>
</reference>
<name>A0ABW3FZS8_9PSEU</name>
<evidence type="ECO:0000256" key="3">
    <source>
        <dbReference type="ARBA" id="ARBA00022723"/>
    </source>
</evidence>
<protein>
    <submittedName>
        <fullName evidence="7">B12-binding domain-containing radical SAM protein</fullName>
    </submittedName>
</protein>
<keyword evidence="8" id="KW-1185">Reference proteome</keyword>
<organism evidence="7 8">
    <name type="scientific">Saccharopolyspora rosea</name>
    <dbReference type="NCBI Taxonomy" id="524884"/>
    <lineage>
        <taxon>Bacteria</taxon>
        <taxon>Bacillati</taxon>
        <taxon>Actinomycetota</taxon>
        <taxon>Actinomycetes</taxon>
        <taxon>Pseudonocardiales</taxon>
        <taxon>Pseudonocardiaceae</taxon>
        <taxon>Saccharopolyspora</taxon>
    </lineage>
</organism>
<dbReference type="SFLD" id="SFLDG01082">
    <property type="entry name" value="B12-binding_domain_containing"/>
    <property type="match status" value="1"/>
</dbReference>